<gene>
    <name evidence="2" type="ORF">LTR16_004826</name>
</gene>
<comment type="caution">
    <text evidence="2">The sequence shown here is derived from an EMBL/GenBank/DDBJ whole genome shotgun (WGS) entry which is preliminary data.</text>
</comment>
<evidence type="ECO:0008006" key="4">
    <source>
        <dbReference type="Google" id="ProtNLM"/>
    </source>
</evidence>
<sequence length="165" mass="19304">MSYRIGRGEQGVLTFEPYKSALLPLWRFRTVAIATQSSAELWARFVAYDEAADFVGMDMCRKFIQMGMTRAKRYANHQGGRKYVKGTPVAVKSESGNGQREEKLRASEVFKKVWVRCREHEGYVRRKEEFLAEQKVWDRERKTTKVEKGKEEEVQVKEEVKVDDE</sequence>
<reference evidence="2 3" key="1">
    <citation type="submission" date="2023-08" db="EMBL/GenBank/DDBJ databases">
        <title>Black Yeasts Isolated from many extreme environments.</title>
        <authorList>
            <person name="Coleine C."/>
            <person name="Stajich J.E."/>
            <person name="Selbmann L."/>
        </authorList>
    </citation>
    <scope>NUCLEOTIDE SEQUENCE [LARGE SCALE GENOMIC DNA]</scope>
    <source>
        <strain evidence="2 3">CCFEE 536</strain>
    </source>
</reference>
<proteinExistence type="predicted"/>
<dbReference type="Proteomes" id="UP001357485">
    <property type="component" value="Unassembled WGS sequence"/>
</dbReference>
<evidence type="ECO:0000313" key="2">
    <source>
        <dbReference type="EMBL" id="KAK5254533.1"/>
    </source>
</evidence>
<dbReference type="EMBL" id="JAVRRA010008902">
    <property type="protein sequence ID" value="KAK5254533.1"/>
    <property type="molecule type" value="Genomic_DNA"/>
</dbReference>
<keyword evidence="3" id="KW-1185">Reference proteome</keyword>
<protein>
    <recommendedName>
        <fullName evidence="4">DUF4385 domain containing protein</fullName>
    </recommendedName>
</protein>
<accession>A0ABR0LX47</accession>
<feature type="region of interest" description="Disordered" evidence="1">
    <location>
        <begin position="142"/>
        <end position="165"/>
    </location>
</feature>
<evidence type="ECO:0000313" key="3">
    <source>
        <dbReference type="Proteomes" id="UP001357485"/>
    </source>
</evidence>
<dbReference type="InterPro" id="IPR025494">
    <property type="entry name" value="DUF4385"/>
</dbReference>
<organism evidence="2 3">
    <name type="scientific">Cryomyces antarcticus</name>
    <dbReference type="NCBI Taxonomy" id="329879"/>
    <lineage>
        <taxon>Eukaryota</taxon>
        <taxon>Fungi</taxon>
        <taxon>Dikarya</taxon>
        <taxon>Ascomycota</taxon>
        <taxon>Pezizomycotina</taxon>
        <taxon>Dothideomycetes</taxon>
        <taxon>Dothideomycetes incertae sedis</taxon>
        <taxon>Cryomyces</taxon>
    </lineage>
</organism>
<evidence type="ECO:0000256" key="1">
    <source>
        <dbReference type="SAM" id="MobiDB-lite"/>
    </source>
</evidence>
<name>A0ABR0LX47_9PEZI</name>
<dbReference type="Pfam" id="PF14328">
    <property type="entry name" value="DUF4385"/>
    <property type="match status" value="1"/>
</dbReference>